<feature type="compositionally biased region" description="Basic residues" evidence="1">
    <location>
        <begin position="52"/>
        <end position="64"/>
    </location>
</feature>
<feature type="compositionally biased region" description="Low complexity" evidence="1">
    <location>
        <begin position="200"/>
        <end position="225"/>
    </location>
</feature>
<dbReference type="RefSeq" id="XP_003851471.1">
    <property type="nucleotide sequence ID" value="XM_003851423.1"/>
</dbReference>
<dbReference type="Proteomes" id="UP000008062">
    <property type="component" value="Chromosome 6"/>
</dbReference>
<dbReference type="AlphaFoldDB" id="F9XD90"/>
<proteinExistence type="predicted"/>
<gene>
    <name evidence="2" type="ORF">MYCGRDRAFT_93854</name>
</gene>
<keyword evidence="3" id="KW-1185">Reference proteome</keyword>
<dbReference type="InParanoid" id="F9XD90"/>
<feature type="compositionally biased region" description="Low complexity" evidence="1">
    <location>
        <begin position="121"/>
        <end position="138"/>
    </location>
</feature>
<reference evidence="2 3" key="1">
    <citation type="journal article" date="2011" name="PLoS Genet.">
        <title>Finished genome of the fungal wheat pathogen Mycosphaerella graminicola reveals dispensome structure, chromosome plasticity, and stealth pathogenesis.</title>
        <authorList>
            <person name="Goodwin S.B."/>
            <person name="Ben M'barek S."/>
            <person name="Dhillon B."/>
            <person name="Wittenberg A.H.J."/>
            <person name="Crane C.F."/>
            <person name="Hane J.K."/>
            <person name="Foster A.J."/>
            <person name="Van der Lee T.A.J."/>
            <person name="Grimwood J."/>
            <person name="Aerts A."/>
            <person name="Antoniw J."/>
            <person name="Bailey A."/>
            <person name="Bluhm B."/>
            <person name="Bowler J."/>
            <person name="Bristow J."/>
            <person name="van der Burgt A."/>
            <person name="Canto-Canche B."/>
            <person name="Churchill A.C.L."/>
            <person name="Conde-Ferraez L."/>
            <person name="Cools H.J."/>
            <person name="Coutinho P.M."/>
            <person name="Csukai M."/>
            <person name="Dehal P."/>
            <person name="De Wit P."/>
            <person name="Donzelli B."/>
            <person name="van de Geest H.C."/>
            <person name="van Ham R.C.H.J."/>
            <person name="Hammond-Kosack K.E."/>
            <person name="Henrissat B."/>
            <person name="Kilian A."/>
            <person name="Kobayashi A.K."/>
            <person name="Koopmann E."/>
            <person name="Kourmpetis Y."/>
            <person name="Kuzniar A."/>
            <person name="Lindquist E."/>
            <person name="Lombard V."/>
            <person name="Maliepaard C."/>
            <person name="Martins N."/>
            <person name="Mehrabi R."/>
            <person name="Nap J.P.H."/>
            <person name="Ponomarenko A."/>
            <person name="Rudd J.J."/>
            <person name="Salamov A."/>
            <person name="Schmutz J."/>
            <person name="Schouten H.J."/>
            <person name="Shapiro H."/>
            <person name="Stergiopoulos I."/>
            <person name="Torriani S.F.F."/>
            <person name="Tu H."/>
            <person name="de Vries R.P."/>
            <person name="Waalwijk C."/>
            <person name="Ware S.B."/>
            <person name="Wiebenga A."/>
            <person name="Zwiers L.-H."/>
            <person name="Oliver R.P."/>
            <person name="Grigoriev I.V."/>
            <person name="Kema G.H.J."/>
        </authorList>
    </citation>
    <scope>NUCLEOTIDE SEQUENCE [LARGE SCALE GENOMIC DNA]</scope>
    <source>
        <strain evidence="3">CBS 115943 / IPO323</strain>
    </source>
</reference>
<sequence>MVRLLRLTAEGLRTHSGALLHSDTDEKVALLVSLRCAAPISSSTTLPFRPLARPKKPRPRRSRARAAAAALLLPPLLLPHEEEKEEEEEEEERTARMASYENDFSRDDSPAPLQDSDDDLPATPAAAPAPAAAAAATPSARGDKFRFTQARPRLEQSAHEKKTSIEQDKQGELGEDAKAEDNQDLAMLGADDNDGEDQDVPGAAATPGAVAQTGTQAQGTQAQGT</sequence>
<evidence type="ECO:0000313" key="2">
    <source>
        <dbReference type="EMBL" id="EGP86447.1"/>
    </source>
</evidence>
<evidence type="ECO:0000313" key="3">
    <source>
        <dbReference type="Proteomes" id="UP000008062"/>
    </source>
</evidence>
<dbReference type="GeneID" id="13401530"/>
<dbReference type="KEGG" id="ztr:MYCGRDRAFT_93854"/>
<evidence type="ECO:0000256" key="1">
    <source>
        <dbReference type="SAM" id="MobiDB-lite"/>
    </source>
</evidence>
<accession>F9XD90</accession>
<organism evidence="2 3">
    <name type="scientific">Zymoseptoria tritici (strain CBS 115943 / IPO323)</name>
    <name type="common">Speckled leaf blotch fungus</name>
    <name type="synonym">Septoria tritici</name>
    <dbReference type="NCBI Taxonomy" id="336722"/>
    <lineage>
        <taxon>Eukaryota</taxon>
        <taxon>Fungi</taxon>
        <taxon>Dikarya</taxon>
        <taxon>Ascomycota</taxon>
        <taxon>Pezizomycotina</taxon>
        <taxon>Dothideomycetes</taxon>
        <taxon>Dothideomycetidae</taxon>
        <taxon>Mycosphaerellales</taxon>
        <taxon>Mycosphaerellaceae</taxon>
        <taxon>Zymoseptoria</taxon>
    </lineage>
</organism>
<dbReference type="HOGENOM" id="CLU_1230772_0_0_1"/>
<feature type="compositionally biased region" description="Low complexity" evidence="1">
    <location>
        <begin position="65"/>
        <end position="75"/>
    </location>
</feature>
<dbReference type="EMBL" id="CM001201">
    <property type="protein sequence ID" value="EGP86447.1"/>
    <property type="molecule type" value="Genomic_DNA"/>
</dbReference>
<feature type="region of interest" description="Disordered" evidence="1">
    <location>
        <begin position="45"/>
        <end position="225"/>
    </location>
</feature>
<feature type="compositionally biased region" description="Basic and acidic residues" evidence="1">
    <location>
        <begin position="141"/>
        <end position="181"/>
    </location>
</feature>
<name>F9XD90_ZYMTI</name>
<feature type="compositionally biased region" description="Acidic residues" evidence="1">
    <location>
        <begin position="83"/>
        <end position="92"/>
    </location>
</feature>
<protein>
    <submittedName>
        <fullName evidence="2">Uncharacterized protein</fullName>
    </submittedName>
</protein>